<dbReference type="InterPro" id="IPR036961">
    <property type="entry name" value="Kinesin_motor_dom_sf"/>
</dbReference>
<feature type="domain" description="Kinesin motor" evidence="4">
    <location>
        <begin position="1"/>
        <end position="95"/>
    </location>
</feature>
<evidence type="ECO:0000256" key="1">
    <source>
        <dbReference type="ARBA" id="ARBA00023175"/>
    </source>
</evidence>
<dbReference type="InterPro" id="IPR001752">
    <property type="entry name" value="Kinesin_motor_dom"/>
</dbReference>
<feature type="coiled-coil region" evidence="3">
    <location>
        <begin position="61"/>
        <end position="88"/>
    </location>
</feature>
<dbReference type="EMBL" id="JACTNZ010000008">
    <property type="protein sequence ID" value="KAG5538052.1"/>
    <property type="molecule type" value="Genomic_DNA"/>
</dbReference>
<dbReference type="Proteomes" id="UP000823749">
    <property type="component" value="Chromosome 8"/>
</dbReference>
<dbReference type="PROSITE" id="PS50067">
    <property type="entry name" value="KINESIN_MOTOR_2"/>
    <property type="match status" value="1"/>
</dbReference>
<comment type="caution">
    <text evidence="5">The sequence shown here is derived from an EMBL/GenBank/DDBJ whole genome shotgun (WGS) entry which is preliminary data.</text>
</comment>
<dbReference type="AlphaFoldDB" id="A0AAV6JA45"/>
<evidence type="ECO:0000256" key="3">
    <source>
        <dbReference type="SAM" id="Coils"/>
    </source>
</evidence>
<comment type="caution">
    <text evidence="2">Lacks conserved residue(s) required for the propagation of feature annotation.</text>
</comment>
<reference evidence="5" key="1">
    <citation type="submission" date="2020-08" db="EMBL/GenBank/DDBJ databases">
        <title>Plant Genome Project.</title>
        <authorList>
            <person name="Zhang R.-G."/>
        </authorList>
    </citation>
    <scope>NUCLEOTIDE SEQUENCE</scope>
    <source>
        <strain evidence="5">WSP0</strain>
        <tissue evidence="5">Leaf</tissue>
    </source>
</reference>
<keyword evidence="1" id="KW-0505">Motor protein</keyword>
<dbReference type="GO" id="GO:0008017">
    <property type="term" value="F:microtubule binding"/>
    <property type="evidence" value="ECO:0007669"/>
    <property type="project" value="InterPro"/>
</dbReference>
<dbReference type="Gene3D" id="3.40.850.10">
    <property type="entry name" value="Kinesin motor domain"/>
    <property type="match status" value="1"/>
</dbReference>
<comment type="similarity">
    <text evidence="2">Belongs to the TRAFAC class myosin-kinesin ATPase superfamily. Kinesin family.</text>
</comment>
<dbReference type="GO" id="GO:0003777">
    <property type="term" value="F:microtubule motor activity"/>
    <property type="evidence" value="ECO:0007669"/>
    <property type="project" value="InterPro"/>
</dbReference>
<evidence type="ECO:0000313" key="5">
    <source>
        <dbReference type="EMBL" id="KAG5538051.1"/>
    </source>
</evidence>
<dbReference type="EMBL" id="JACTNZ010000008">
    <property type="protein sequence ID" value="KAG5538051.1"/>
    <property type="molecule type" value="Genomic_DNA"/>
</dbReference>
<accession>A0AAV6JA45</accession>
<evidence type="ECO:0000259" key="4">
    <source>
        <dbReference type="PROSITE" id="PS50067"/>
    </source>
</evidence>
<organism evidence="5 6">
    <name type="scientific">Rhododendron griersonianum</name>
    <dbReference type="NCBI Taxonomy" id="479676"/>
    <lineage>
        <taxon>Eukaryota</taxon>
        <taxon>Viridiplantae</taxon>
        <taxon>Streptophyta</taxon>
        <taxon>Embryophyta</taxon>
        <taxon>Tracheophyta</taxon>
        <taxon>Spermatophyta</taxon>
        <taxon>Magnoliopsida</taxon>
        <taxon>eudicotyledons</taxon>
        <taxon>Gunneridae</taxon>
        <taxon>Pentapetalae</taxon>
        <taxon>asterids</taxon>
        <taxon>Ericales</taxon>
        <taxon>Ericaceae</taxon>
        <taxon>Ericoideae</taxon>
        <taxon>Rhodoreae</taxon>
        <taxon>Rhododendron</taxon>
    </lineage>
</organism>
<dbReference type="InterPro" id="IPR027417">
    <property type="entry name" value="P-loop_NTPase"/>
</dbReference>
<name>A0AAV6JA45_9ERIC</name>
<evidence type="ECO:0000256" key="2">
    <source>
        <dbReference type="PROSITE-ProRule" id="PRU00283"/>
    </source>
</evidence>
<dbReference type="PANTHER" id="PTHR47972:SF39">
    <property type="entry name" value="KINESIN-LIKE PROTEIN KIN-14I"/>
    <property type="match status" value="1"/>
</dbReference>
<dbReference type="GO" id="GO:0015630">
    <property type="term" value="C:microtubule cytoskeleton"/>
    <property type="evidence" value="ECO:0007669"/>
    <property type="project" value="TreeGrafter"/>
</dbReference>
<dbReference type="SUPFAM" id="SSF52540">
    <property type="entry name" value="P-loop containing nucleoside triphosphate hydrolases"/>
    <property type="match status" value="1"/>
</dbReference>
<gene>
    <name evidence="5" type="ORF">RHGRI_025216</name>
</gene>
<evidence type="ECO:0000313" key="6">
    <source>
        <dbReference type="Proteomes" id="UP000823749"/>
    </source>
</evidence>
<keyword evidence="6" id="KW-1185">Reference proteome</keyword>
<protein>
    <recommendedName>
        <fullName evidence="4">Kinesin motor domain-containing protein</fullName>
    </recommendedName>
</protein>
<dbReference type="GO" id="GO:0005524">
    <property type="term" value="F:ATP binding"/>
    <property type="evidence" value="ECO:0007669"/>
    <property type="project" value="InterPro"/>
</dbReference>
<sequence length="95" mass="11060">MEKVVGHSTSTKFLGLLQSKTGAKDLTEQSQGINYRALSDLFLLTEQRKNTFQYDVSVQMIEIYNEQVRDLLDKLKKWEVTNGEMENENCLAWRN</sequence>
<dbReference type="InterPro" id="IPR027640">
    <property type="entry name" value="Kinesin-like_fam"/>
</dbReference>
<keyword evidence="3" id="KW-0175">Coiled coil</keyword>
<proteinExistence type="inferred from homology"/>
<dbReference type="GO" id="GO:0007018">
    <property type="term" value="P:microtubule-based movement"/>
    <property type="evidence" value="ECO:0007669"/>
    <property type="project" value="InterPro"/>
</dbReference>
<dbReference type="PANTHER" id="PTHR47972">
    <property type="entry name" value="KINESIN-LIKE PROTEIN KLP-3"/>
    <property type="match status" value="1"/>
</dbReference>
<dbReference type="Pfam" id="PF00225">
    <property type="entry name" value="Kinesin"/>
    <property type="match status" value="1"/>
</dbReference>